<dbReference type="SUPFAM" id="SSF53850">
    <property type="entry name" value="Periplasmic binding protein-like II"/>
    <property type="match status" value="1"/>
</dbReference>
<sequence length="393" mass="44110">MFNSRYKRYLKYLILSIMVLIAIVTLFQFSPFFNHQVVNIESPVLTVGILTERKPYKALINYLKQQFGQEVKILLDGNERLSYEDARKKMIDKKWDIAFTYSPMLSIAAKNNGYLHAARMFPNSPSYYQSAIFTKSNSPIKSISNISLTHTIAMGDFNSASSFYVPSYDLYGKTINVNMGHKGSEIKKLVKTGKADVGAAAYIAVKDEKDLRIIHLSKLIPGSNVYLSPNLSDSDQLEITKVLLNAPVNIKKDANYDLGEEPSYSELIKISKTTEKVLKCADFMVNPVKFYCASENKTTGFNTAGVNNISEISGKINGWTRKDKFQSFKLVSEKNKVYELVVDENIFSRIPDAPNPIALQGKSVKIIGVTPTKEGEISQLKVTAPFQFVVIKQ</sequence>
<accession>A0A9Q5QWA9</accession>
<keyword evidence="1" id="KW-0812">Transmembrane</keyword>
<gene>
    <name evidence="2" type="ORF">CENA302_10000</name>
</gene>
<dbReference type="Gene3D" id="3.40.190.10">
    <property type="entry name" value="Periplasmic binding protein-like II"/>
    <property type="match status" value="2"/>
</dbReference>
<evidence type="ECO:0000313" key="3">
    <source>
        <dbReference type="Proteomes" id="UP000190056"/>
    </source>
</evidence>
<proteinExistence type="predicted"/>
<comment type="caution">
    <text evidence="2">The sequence shown here is derived from an EMBL/GenBank/DDBJ whole genome shotgun (WGS) entry which is preliminary data.</text>
</comment>
<dbReference type="RefSeq" id="WP_256860795.1">
    <property type="nucleotide sequence ID" value="NZ_MTPU01000041.1"/>
</dbReference>
<name>A0A9Q5QWA9_9CYAN</name>
<protein>
    <submittedName>
        <fullName evidence="2">Uncharacterized protein</fullName>
    </submittedName>
</protein>
<organism evidence="2 3">
    <name type="scientific">Cylindrospermopsis raciborskii CENA302</name>
    <dbReference type="NCBI Taxonomy" id="1170768"/>
    <lineage>
        <taxon>Bacteria</taxon>
        <taxon>Bacillati</taxon>
        <taxon>Cyanobacteriota</taxon>
        <taxon>Cyanophyceae</taxon>
        <taxon>Nostocales</taxon>
        <taxon>Aphanizomenonaceae</taxon>
        <taxon>Cylindrospermopsis</taxon>
    </lineage>
</organism>
<feature type="transmembrane region" description="Helical" evidence="1">
    <location>
        <begin position="12"/>
        <end position="33"/>
    </location>
</feature>
<dbReference type="AlphaFoldDB" id="A0A9Q5QWA9"/>
<evidence type="ECO:0000313" key="2">
    <source>
        <dbReference type="EMBL" id="OPH09562.1"/>
    </source>
</evidence>
<dbReference type="Pfam" id="PF12974">
    <property type="entry name" value="Phosphonate-bd"/>
    <property type="match status" value="1"/>
</dbReference>
<evidence type="ECO:0000256" key="1">
    <source>
        <dbReference type="SAM" id="Phobius"/>
    </source>
</evidence>
<dbReference type="EMBL" id="MTPU01000041">
    <property type="protein sequence ID" value="OPH09562.1"/>
    <property type="molecule type" value="Genomic_DNA"/>
</dbReference>
<keyword evidence="1" id="KW-0472">Membrane</keyword>
<reference evidence="2 3" key="1">
    <citation type="submission" date="2017-01" db="EMBL/GenBank/DDBJ databases">
        <authorList>
            <person name="Abreu V.A."/>
            <person name="Popin R.V."/>
            <person name="Rigonato J."/>
            <person name="Andreote A.P."/>
            <person name="Schaker P.C."/>
            <person name="Hoff-Risseti C."/>
            <person name="Alvarenga D.O."/>
            <person name="Varani A.M."/>
            <person name="Fiore M.F."/>
        </authorList>
    </citation>
    <scope>NUCLEOTIDE SEQUENCE [LARGE SCALE GENOMIC DNA]</scope>
    <source>
        <strain evidence="2 3">CENA302</strain>
    </source>
</reference>
<keyword evidence="1" id="KW-1133">Transmembrane helix</keyword>
<dbReference type="Proteomes" id="UP000190056">
    <property type="component" value="Unassembled WGS sequence"/>
</dbReference>